<evidence type="ECO:0000256" key="1">
    <source>
        <dbReference type="SAM" id="MobiDB-lite"/>
    </source>
</evidence>
<dbReference type="Proteomes" id="UP000198372">
    <property type="component" value="Unassembled WGS sequence"/>
</dbReference>
<gene>
    <name evidence="2" type="ORF">BQ2448_7391</name>
</gene>
<sequence length="121" mass="13390">MLRLKARRSEPLPTYSGPNQIPPSYEQATGKKLTRSSSSEEHSRRRSSVSHWIDLVVSQRAQAQQAHARASSSSSSSESSSTGPSASVRRRRRRAAGIWGQARARDEAMLSGWTKEVARRA</sequence>
<name>A0A238FJZ0_9BASI</name>
<feature type="region of interest" description="Disordered" evidence="1">
    <location>
        <begin position="1"/>
        <end position="103"/>
    </location>
</feature>
<evidence type="ECO:0000313" key="2">
    <source>
        <dbReference type="EMBL" id="SCV73465.1"/>
    </source>
</evidence>
<reference evidence="3" key="1">
    <citation type="submission" date="2016-09" db="EMBL/GenBank/DDBJ databases">
        <authorList>
            <person name="Jeantristanb JTB J.-T."/>
            <person name="Ricardo R."/>
        </authorList>
    </citation>
    <scope>NUCLEOTIDE SEQUENCE [LARGE SCALE GENOMIC DNA]</scope>
</reference>
<dbReference type="AlphaFoldDB" id="A0A238FJZ0"/>
<evidence type="ECO:0000313" key="3">
    <source>
        <dbReference type="Proteomes" id="UP000198372"/>
    </source>
</evidence>
<feature type="compositionally biased region" description="Low complexity" evidence="1">
    <location>
        <begin position="58"/>
        <end position="87"/>
    </location>
</feature>
<organism evidence="2 3">
    <name type="scientific">Microbotryum intermedium</name>
    <dbReference type="NCBI Taxonomy" id="269621"/>
    <lineage>
        <taxon>Eukaryota</taxon>
        <taxon>Fungi</taxon>
        <taxon>Dikarya</taxon>
        <taxon>Basidiomycota</taxon>
        <taxon>Pucciniomycotina</taxon>
        <taxon>Microbotryomycetes</taxon>
        <taxon>Microbotryales</taxon>
        <taxon>Microbotryaceae</taxon>
        <taxon>Microbotryum</taxon>
    </lineage>
</organism>
<dbReference type="OrthoDB" id="10531939at2759"/>
<dbReference type="EMBL" id="FMSP01000018">
    <property type="protein sequence ID" value="SCV73465.1"/>
    <property type="molecule type" value="Genomic_DNA"/>
</dbReference>
<accession>A0A238FJZ0</accession>
<protein>
    <submittedName>
        <fullName evidence="2">BQ2448_7391 protein</fullName>
    </submittedName>
</protein>
<keyword evidence="3" id="KW-1185">Reference proteome</keyword>
<proteinExistence type="predicted"/>